<keyword evidence="3" id="KW-1185">Reference proteome</keyword>
<organism evidence="2 3">
    <name type="scientific">Protea cynaroides</name>
    <dbReference type="NCBI Taxonomy" id="273540"/>
    <lineage>
        <taxon>Eukaryota</taxon>
        <taxon>Viridiplantae</taxon>
        <taxon>Streptophyta</taxon>
        <taxon>Embryophyta</taxon>
        <taxon>Tracheophyta</taxon>
        <taxon>Spermatophyta</taxon>
        <taxon>Magnoliopsida</taxon>
        <taxon>Proteales</taxon>
        <taxon>Proteaceae</taxon>
        <taxon>Protea</taxon>
    </lineage>
</organism>
<proteinExistence type="predicted"/>
<evidence type="ECO:0000259" key="1">
    <source>
        <dbReference type="PROSITE" id="PS52045"/>
    </source>
</evidence>
<comment type="caution">
    <text evidence="2">The sequence shown here is derived from an EMBL/GenBank/DDBJ whole genome shotgun (WGS) entry which is preliminary data.</text>
</comment>
<dbReference type="InterPro" id="IPR053168">
    <property type="entry name" value="Glutamic_endopeptidase"/>
</dbReference>
<protein>
    <recommendedName>
        <fullName evidence="1">Neprosin PEP catalytic domain-containing protein</fullName>
    </recommendedName>
</protein>
<dbReference type="AlphaFoldDB" id="A0A9Q0JXP4"/>
<evidence type="ECO:0000313" key="3">
    <source>
        <dbReference type="Proteomes" id="UP001141806"/>
    </source>
</evidence>
<evidence type="ECO:0000313" key="2">
    <source>
        <dbReference type="EMBL" id="KAJ4954380.1"/>
    </source>
</evidence>
<reference evidence="2" key="1">
    <citation type="journal article" date="2023" name="Plant J.">
        <title>The genome of the king protea, Protea cynaroides.</title>
        <authorList>
            <person name="Chang J."/>
            <person name="Duong T.A."/>
            <person name="Schoeman C."/>
            <person name="Ma X."/>
            <person name="Roodt D."/>
            <person name="Barker N."/>
            <person name="Li Z."/>
            <person name="Van de Peer Y."/>
            <person name="Mizrachi E."/>
        </authorList>
    </citation>
    <scope>NUCLEOTIDE SEQUENCE</scope>
    <source>
        <tissue evidence="2">Young leaves</tissue>
    </source>
</reference>
<dbReference type="Proteomes" id="UP001141806">
    <property type="component" value="Unassembled WGS sequence"/>
</dbReference>
<dbReference type="Pfam" id="PF03080">
    <property type="entry name" value="Neprosin"/>
    <property type="match status" value="1"/>
</dbReference>
<gene>
    <name evidence="2" type="ORF">NE237_011163</name>
</gene>
<name>A0A9Q0JXP4_9MAGN</name>
<dbReference type="PROSITE" id="PS52045">
    <property type="entry name" value="NEPROSIN_PEP_CD"/>
    <property type="match status" value="1"/>
</dbReference>
<dbReference type="EMBL" id="JAMYWD010000011">
    <property type="protein sequence ID" value="KAJ4954380.1"/>
    <property type="molecule type" value="Genomic_DNA"/>
</dbReference>
<sequence length="373" mass="39197">MMVIKLPDATTFIALVLCKVSSKLPLAWAITPISTYGGSQYEIFVSISKDPKTGNWLLSVDGEFVGYWPKTVYKALSDGGANRADWGGEVCCGYLGSSSLPQMGSGHFPSEGDGKACLVFEIQIITKMGGSFVDFGTVTPFQSAPQCYKILEGILGGQNKTTPLDDLALDHLSHNGLGSVKTKWQSLEVVFLEGKLLEVVGNMGQLENLMAALVGAVSLVLVTARFGPGLGGYSEACSGSKLTAGELGLNQALSLGTGSLWIKDGWDDDCRGKCSHLQGAQGVIDIGGGNPIAGDAGLTTVEDGFQNDAIRDSILDACDDSMPMISVTLMVFGGLRALKPRVSIEMDVSMKAAADIVHGCGSSDLNGGRRWVL</sequence>
<feature type="domain" description="Neprosin PEP catalytic" evidence="1">
    <location>
        <begin position="1"/>
        <end position="181"/>
    </location>
</feature>
<dbReference type="InterPro" id="IPR004314">
    <property type="entry name" value="Neprosin"/>
</dbReference>
<accession>A0A9Q0JXP4</accession>
<dbReference type="OrthoDB" id="1858978at2759"/>
<dbReference type="PANTHER" id="PTHR31589">
    <property type="entry name" value="PROTEIN, PUTATIVE (DUF239)-RELATED-RELATED"/>
    <property type="match status" value="1"/>
</dbReference>